<evidence type="ECO:0000313" key="4">
    <source>
        <dbReference type="Proteomes" id="UP000032287"/>
    </source>
</evidence>
<reference evidence="4 5" key="1">
    <citation type="journal article" date="2015" name="Microbiology (Mosc.)">
        <title>Genomics of the Weissella cibaria species with an examination of its metabolic traits.</title>
        <authorList>
            <person name="Lynch K.M."/>
            <person name="Lucid A."/>
            <person name="Arendt E.K."/>
            <person name="Sleator R.D."/>
            <person name="Lucey B."/>
            <person name="Coffey A."/>
        </authorList>
    </citation>
    <scope>NUCLEOTIDE SEQUENCE [LARGE SCALE GENOMIC DNA]</scope>
    <source>
        <strain evidence="3 5">AB3b</strain>
        <strain evidence="2 4">MG1</strain>
    </source>
</reference>
<sequence>MVLTGTKAWAKSVLKTAGIKHVMVAKRSTRLANASMTALYREINRRGLN</sequence>
<dbReference type="GeneID" id="66963483"/>
<evidence type="ECO:0000313" key="5">
    <source>
        <dbReference type="Proteomes" id="UP000032289"/>
    </source>
</evidence>
<keyword evidence="4" id="KW-1185">Reference proteome</keyword>
<dbReference type="EMBL" id="CP020928">
    <property type="protein sequence ID" value="AWF95808.1"/>
    <property type="molecule type" value="Genomic_DNA"/>
</dbReference>
<dbReference type="RefSeq" id="WP_010373766.1">
    <property type="nucleotide sequence ID" value="NZ_BJEF01000002.1"/>
</dbReference>
<dbReference type="PATRIC" id="fig|137591.24.peg.1013"/>
<dbReference type="EMBL" id="JWHU01000034">
    <property type="protein sequence ID" value="KIU19886.1"/>
    <property type="molecule type" value="Genomic_DNA"/>
</dbReference>
<accession>A0A0D1LV73</accession>
<evidence type="ECO:0000313" key="1">
    <source>
        <dbReference type="EMBL" id="AWF95808.1"/>
    </source>
</evidence>
<evidence type="ECO:0000313" key="3">
    <source>
        <dbReference type="EMBL" id="KIU24773.1"/>
    </source>
</evidence>
<dbReference type="Proteomes" id="UP000244870">
    <property type="component" value="Chromosome"/>
</dbReference>
<proteinExistence type="predicted"/>
<evidence type="ECO:0000313" key="2">
    <source>
        <dbReference type="EMBL" id="KIU19886.1"/>
    </source>
</evidence>
<dbReference type="Proteomes" id="UP000032287">
    <property type="component" value="Unassembled WGS sequence"/>
</dbReference>
<dbReference type="Proteomes" id="UP000032289">
    <property type="component" value="Unassembled WGS sequence"/>
</dbReference>
<name>A0A0D1LV73_9LACO</name>
<gene>
    <name evidence="3" type="ORF">ab3b_01034</name>
    <name evidence="1" type="ORF">B6254_1404</name>
    <name evidence="2" type="ORF">QX99_01909</name>
</gene>
<organism evidence="2 4">
    <name type="scientific">Weissella cibaria</name>
    <dbReference type="NCBI Taxonomy" id="137591"/>
    <lineage>
        <taxon>Bacteria</taxon>
        <taxon>Bacillati</taxon>
        <taxon>Bacillota</taxon>
        <taxon>Bacilli</taxon>
        <taxon>Lactobacillales</taxon>
        <taxon>Lactobacillaceae</taxon>
        <taxon>Weissella</taxon>
    </lineage>
</organism>
<evidence type="ECO:0000313" key="6">
    <source>
        <dbReference type="Proteomes" id="UP000244870"/>
    </source>
</evidence>
<reference evidence="1 6" key="2">
    <citation type="submission" date="2017-04" db="EMBL/GenBank/DDBJ databases">
        <title>Weissella cibaria strain m2 complete genome.</title>
        <authorList>
            <person name="Pan Q."/>
            <person name="Tan M."/>
            <person name="Yao F."/>
            <person name="Su S."/>
        </authorList>
    </citation>
    <scope>NUCLEOTIDE SEQUENCE [LARGE SCALE GENOMIC DNA]</scope>
    <source>
        <strain evidence="1 6">M2</strain>
    </source>
</reference>
<protein>
    <submittedName>
        <fullName evidence="2">Uncharacterized protein</fullName>
    </submittedName>
</protein>
<dbReference type="EMBL" id="JWHT01000026">
    <property type="protein sequence ID" value="KIU24773.1"/>
    <property type="molecule type" value="Genomic_DNA"/>
</dbReference>
<dbReference type="AlphaFoldDB" id="A0A0D1LV73"/>